<accession>A0A6A5YT23</accession>
<reference evidence="4" key="1">
    <citation type="journal article" date="2020" name="Stud. Mycol.">
        <title>101 Dothideomycetes genomes: a test case for predicting lifestyles and emergence of pathogens.</title>
        <authorList>
            <person name="Haridas S."/>
            <person name="Albert R."/>
            <person name="Binder M."/>
            <person name="Bloem J."/>
            <person name="Labutti K."/>
            <person name="Salamov A."/>
            <person name="Andreopoulos B."/>
            <person name="Baker S."/>
            <person name="Barry K."/>
            <person name="Bills G."/>
            <person name="Bluhm B."/>
            <person name="Cannon C."/>
            <person name="Castanera R."/>
            <person name="Culley D."/>
            <person name="Daum C."/>
            <person name="Ezra D."/>
            <person name="Gonzalez J."/>
            <person name="Henrissat B."/>
            <person name="Kuo A."/>
            <person name="Liang C."/>
            <person name="Lipzen A."/>
            <person name="Lutzoni F."/>
            <person name="Magnuson J."/>
            <person name="Mondo S."/>
            <person name="Nolan M."/>
            <person name="Ohm R."/>
            <person name="Pangilinan J."/>
            <person name="Park H.-J."/>
            <person name="Ramirez L."/>
            <person name="Alfaro M."/>
            <person name="Sun H."/>
            <person name="Tritt A."/>
            <person name="Yoshinaga Y."/>
            <person name="Zwiers L.-H."/>
            <person name="Turgeon B."/>
            <person name="Goodwin S."/>
            <person name="Spatafora J."/>
            <person name="Crous P."/>
            <person name="Grigoriev I."/>
        </authorList>
    </citation>
    <scope>NUCLEOTIDE SEQUENCE</scope>
    <source>
        <strain evidence="4">CBS 627.86</strain>
    </source>
</reference>
<organism evidence="4 5">
    <name type="scientific">Lophiotrema nucula</name>
    <dbReference type="NCBI Taxonomy" id="690887"/>
    <lineage>
        <taxon>Eukaryota</taxon>
        <taxon>Fungi</taxon>
        <taxon>Dikarya</taxon>
        <taxon>Ascomycota</taxon>
        <taxon>Pezizomycotina</taxon>
        <taxon>Dothideomycetes</taxon>
        <taxon>Pleosporomycetidae</taxon>
        <taxon>Pleosporales</taxon>
        <taxon>Lophiotremataceae</taxon>
        <taxon>Lophiotrema</taxon>
    </lineage>
</organism>
<dbReference type="Proteomes" id="UP000799770">
    <property type="component" value="Unassembled WGS sequence"/>
</dbReference>
<keyword evidence="2" id="KW-1133">Transmembrane helix</keyword>
<keyword evidence="1" id="KW-0175">Coiled coil</keyword>
<dbReference type="AlphaFoldDB" id="A0A6A5YT23"/>
<dbReference type="EMBL" id="ML977341">
    <property type="protein sequence ID" value="KAF2109647.1"/>
    <property type="molecule type" value="Genomic_DNA"/>
</dbReference>
<gene>
    <name evidence="4" type="ORF">BDV96DRAFT_502346</name>
</gene>
<protein>
    <recommendedName>
        <fullName evidence="3">DUF6594 domain-containing protein</fullName>
    </recommendedName>
</protein>
<name>A0A6A5YT23_9PLEO</name>
<keyword evidence="2" id="KW-0812">Transmembrane</keyword>
<dbReference type="Pfam" id="PF20237">
    <property type="entry name" value="DUF6594"/>
    <property type="match status" value="1"/>
</dbReference>
<dbReference type="PANTHER" id="PTHR34502:SF4">
    <property type="entry name" value="DUF6594 DOMAIN-CONTAINING PROTEIN"/>
    <property type="match status" value="1"/>
</dbReference>
<sequence length="278" mass="32139">MQEAPKVVDTPDDYSRKQWKYVGYRGFCDFVASDNDFFILRRFSKIATRSLLALQDDLVELENQLKILEGRSMQKAGPDVHHGSFRQETHDERAALIEEMQVKLRNYYDLANSFSQLRSRPKAPQKSINSTRNWFANHRNAILEEETEYINQKNDLFQMVPTTPSPLRGLLERSTRFRLLKLWEKRSVDDNTIHYISDRRIDLFVNMVTTLLGLAMLISPLWILAHVKPMASRLAIMTSFIFIFLLLVRSLSAARPFEVLAATAAYAAVLVVFLQSAH</sequence>
<dbReference type="PANTHER" id="PTHR34502">
    <property type="entry name" value="DUF6594 DOMAIN-CONTAINING PROTEIN-RELATED"/>
    <property type="match status" value="1"/>
</dbReference>
<evidence type="ECO:0000259" key="3">
    <source>
        <dbReference type="Pfam" id="PF20237"/>
    </source>
</evidence>
<dbReference type="OrthoDB" id="5416037at2759"/>
<keyword evidence="5" id="KW-1185">Reference proteome</keyword>
<dbReference type="InterPro" id="IPR046529">
    <property type="entry name" value="DUF6594"/>
</dbReference>
<feature type="domain" description="DUF6594" evidence="3">
    <location>
        <begin position="24"/>
        <end position="271"/>
    </location>
</feature>
<evidence type="ECO:0000256" key="2">
    <source>
        <dbReference type="SAM" id="Phobius"/>
    </source>
</evidence>
<feature type="transmembrane region" description="Helical" evidence="2">
    <location>
        <begin position="203"/>
        <end position="224"/>
    </location>
</feature>
<feature type="transmembrane region" description="Helical" evidence="2">
    <location>
        <begin position="230"/>
        <end position="247"/>
    </location>
</feature>
<feature type="coiled-coil region" evidence="1">
    <location>
        <begin position="44"/>
        <end position="71"/>
    </location>
</feature>
<proteinExistence type="predicted"/>
<evidence type="ECO:0000313" key="4">
    <source>
        <dbReference type="EMBL" id="KAF2109647.1"/>
    </source>
</evidence>
<evidence type="ECO:0000256" key="1">
    <source>
        <dbReference type="SAM" id="Coils"/>
    </source>
</evidence>
<evidence type="ECO:0000313" key="5">
    <source>
        <dbReference type="Proteomes" id="UP000799770"/>
    </source>
</evidence>
<keyword evidence="2" id="KW-0472">Membrane</keyword>
<feature type="transmembrane region" description="Helical" evidence="2">
    <location>
        <begin position="259"/>
        <end position="277"/>
    </location>
</feature>